<feature type="transmembrane region" description="Helical" evidence="1">
    <location>
        <begin position="94"/>
        <end position="114"/>
    </location>
</feature>
<accession>A0A655YI34</accession>
<dbReference type="AlphaFoldDB" id="A0A655YI34"/>
<protein>
    <submittedName>
        <fullName evidence="2">Uncharacterized protein</fullName>
    </submittedName>
</protein>
<sequence length="146" mass="16671">MNGTDVKSLLIGILGTVIVMFVVAVYKKSRAKSLKDDIDLIDFEIEHLGKIRKSSVEMSRSSFKGIFAMFFLFGLANLIPLAFDLVGLGNLFRIPQITSLILWSAFVGVAYRWWKRYDNLKNYQEAIAKLESQRLVKETKLKKFST</sequence>
<name>A0A655YI34_VIBCL</name>
<keyword evidence="1" id="KW-0472">Membrane</keyword>
<feature type="transmembrane region" description="Helical" evidence="1">
    <location>
        <begin position="6"/>
        <end position="26"/>
    </location>
</feature>
<feature type="transmembrane region" description="Helical" evidence="1">
    <location>
        <begin position="62"/>
        <end position="82"/>
    </location>
</feature>
<dbReference type="RefSeq" id="WP_033933262.1">
    <property type="nucleotide sequence ID" value="NZ_CP104355.1"/>
</dbReference>
<keyword evidence="1" id="KW-0812">Transmembrane</keyword>
<organism evidence="2 3">
    <name type="scientific">Vibrio cholerae</name>
    <dbReference type="NCBI Taxonomy" id="666"/>
    <lineage>
        <taxon>Bacteria</taxon>
        <taxon>Pseudomonadati</taxon>
        <taxon>Pseudomonadota</taxon>
        <taxon>Gammaproteobacteria</taxon>
        <taxon>Vibrionales</taxon>
        <taxon>Vibrionaceae</taxon>
        <taxon>Vibrio</taxon>
    </lineage>
</organism>
<dbReference type="Proteomes" id="UP000046067">
    <property type="component" value="Unassembled WGS sequence"/>
</dbReference>
<evidence type="ECO:0000313" key="3">
    <source>
        <dbReference type="Proteomes" id="UP000046067"/>
    </source>
</evidence>
<reference evidence="2 3" key="1">
    <citation type="submission" date="2015-07" db="EMBL/GenBank/DDBJ databases">
        <authorList>
            <consortium name="Pathogen Informatics"/>
        </authorList>
    </citation>
    <scope>NUCLEOTIDE SEQUENCE [LARGE SCALE GENOMIC DNA]</scope>
    <source>
        <strain evidence="2 3">A325</strain>
    </source>
</reference>
<evidence type="ECO:0000313" key="2">
    <source>
        <dbReference type="EMBL" id="CSC40554.1"/>
    </source>
</evidence>
<gene>
    <name evidence="2" type="ORF">ERS013201_02556</name>
</gene>
<keyword evidence="1" id="KW-1133">Transmembrane helix</keyword>
<dbReference type="EMBL" id="CWQJ01000016">
    <property type="protein sequence ID" value="CSC40554.1"/>
    <property type="molecule type" value="Genomic_DNA"/>
</dbReference>
<evidence type="ECO:0000256" key="1">
    <source>
        <dbReference type="SAM" id="Phobius"/>
    </source>
</evidence>
<proteinExistence type="predicted"/>